<dbReference type="SUPFAM" id="SSF51011">
    <property type="entry name" value="Glycosyl hydrolase domain"/>
    <property type="match status" value="1"/>
</dbReference>
<dbReference type="GO" id="GO:0005975">
    <property type="term" value="P:carbohydrate metabolic process"/>
    <property type="evidence" value="ECO:0007669"/>
    <property type="project" value="InterPro"/>
</dbReference>
<name>A0A182JDP4_ANOAO</name>
<dbReference type="InterPro" id="IPR017853">
    <property type="entry name" value="GH"/>
</dbReference>
<dbReference type="STRING" id="41427.A0A182JDP4"/>
<organism evidence="6">
    <name type="scientific">Anopheles atroparvus</name>
    <name type="common">European mosquito</name>
    <dbReference type="NCBI Taxonomy" id="41427"/>
    <lineage>
        <taxon>Eukaryota</taxon>
        <taxon>Metazoa</taxon>
        <taxon>Ecdysozoa</taxon>
        <taxon>Arthropoda</taxon>
        <taxon>Hexapoda</taxon>
        <taxon>Insecta</taxon>
        <taxon>Pterygota</taxon>
        <taxon>Neoptera</taxon>
        <taxon>Endopterygota</taxon>
        <taxon>Diptera</taxon>
        <taxon>Nematocera</taxon>
        <taxon>Culicoidea</taxon>
        <taxon>Culicidae</taxon>
        <taxon>Anophelinae</taxon>
        <taxon>Anopheles</taxon>
    </lineage>
</organism>
<evidence type="ECO:0000256" key="2">
    <source>
        <dbReference type="ARBA" id="ARBA00022729"/>
    </source>
</evidence>
<dbReference type="InterPro" id="IPR000514">
    <property type="entry name" value="Glyco_hydro_39"/>
</dbReference>
<dbReference type="VEuPathDB" id="VectorBase:AATE016131"/>
<dbReference type="Gene3D" id="2.60.40.1500">
    <property type="entry name" value="Glycosyl hydrolase domain, family 39"/>
    <property type="match status" value="1"/>
</dbReference>
<dbReference type="Gene3D" id="3.20.20.80">
    <property type="entry name" value="Glycosidases"/>
    <property type="match status" value="2"/>
</dbReference>
<evidence type="ECO:0000256" key="3">
    <source>
        <dbReference type="ARBA" id="ARBA00022801"/>
    </source>
</evidence>
<evidence type="ECO:0000256" key="4">
    <source>
        <dbReference type="ARBA" id="ARBA00023295"/>
    </source>
</evidence>
<keyword evidence="2" id="KW-0732">Signal</keyword>
<dbReference type="InterPro" id="IPR049166">
    <property type="entry name" value="GH39_cat"/>
</dbReference>
<dbReference type="GO" id="GO:0003940">
    <property type="term" value="F:L-iduronidase activity"/>
    <property type="evidence" value="ECO:0007669"/>
    <property type="project" value="TreeGrafter"/>
</dbReference>
<dbReference type="PROSITE" id="PS01027">
    <property type="entry name" value="GLYCOSYL_HYDROL_F39"/>
    <property type="match status" value="1"/>
</dbReference>
<keyword evidence="3" id="KW-0378">Hydrolase</keyword>
<sequence length="488" mass="55008">MLAESFSHFPREGLDTHRSEQKISTYGAAANNLHMSDGVRTSEVIAGDVFFEIIDPPELEYTYRLRPAKDFGGSFGTTFKSARGKLVPAIPADACSTKFENLDDLVGNIALVERGSLEDGHFEYNFTELDTFLDYLKHFGLHPAFELMGVPLGELGMATVLSERFWKDLMQQLAGHYLSRFGVEYIAQWRFETWNEPDLKNYNMLNFSVDDVRYAAILFSIVAQHWDAMADTADPVGQQFRFLSHDNAFLSYHPYEFEQRTLLARFQMNETEPPHVQFVTKPVYSALGMLAMLGPRATRTRFREGNVSYIVSFDERSPPSYFCLLASRSNDSHPLTVRRSQFNVTIPLHMFWNQSLGVDSSTSSAGARVSYLIEAIQDGLNDPFRVWQWQGRPAYPTINQLAAMRAVQFPTVLNKGGIAETVQMGGNRNAVELSLSLRGPWIVSVRICSNAAKPGPVQRIVQVSTDITKCVPLICFTNLPHSQQLLVM</sequence>
<feature type="domain" description="Glycosyl hydrolases family 39 N-terminal catalytic" evidence="5">
    <location>
        <begin position="209"/>
        <end position="411"/>
    </location>
</feature>
<dbReference type="Pfam" id="PF01229">
    <property type="entry name" value="Glyco_hydro_39"/>
    <property type="match status" value="2"/>
</dbReference>
<evidence type="ECO:0000256" key="1">
    <source>
        <dbReference type="ARBA" id="ARBA00008875"/>
    </source>
</evidence>
<accession>A0A182JDP4</accession>
<feature type="domain" description="Glycosyl hydrolases family 39 N-terminal catalytic" evidence="5">
    <location>
        <begin position="116"/>
        <end position="204"/>
    </location>
</feature>
<dbReference type="AlphaFoldDB" id="A0A182JDP4"/>
<dbReference type="PANTHER" id="PTHR12631:SF8">
    <property type="entry name" value="ALPHA-L-IDURONIDASE"/>
    <property type="match status" value="1"/>
</dbReference>
<dbReference type="EnsemblMetazoa" id="AATE016131-RA">
    <property type="protein sequence ID" value="AATE016131-PA.1"/>
    <property type="gene ID" value="AATE016131"/>
</dbReference>
<reference evidence="6" key="1">
    <citation type="submission" date="2022-08" db="UniProtKB">
        <authorList>
            <consortium name="EnsemblMetazoa"/>
        </authorList>
    </citation>
    <scope>IDENTIFICATION</scope>
    <source>
        <strain evidence="6">EBRO</strain>
    </source>
</reference>
<dbReference type="SUPFAM" id="SSF51445">
    <property type="entry name" value="(Trans)glycosidases"/>
    <property type="match status" value="1"/>
</dbReference>
<protein>
    <recommendedName>
        <fullName evidence="5">Glycosyl hydrolases family 39 N-terminal catalytic domain-containing protein</fullName>
    </recommendedName>
</protein>
<dbReference type="PRINTS" id="PR00745">
    <property type="entry name" value="GLHYDRLASE39"/>
</dbReference>
<evidence type="ECO:0000259" key="5">
    <source>
        <dbReference type="Pfam" id="PF01229"/>
    </source>
</evidence>
<dbReference type="InterPro" id="IPR049165">
    <property type="entry name" value="GH39_as"/>
</dbReference>
<evidence type="ECO:0000313" key="6">
    <source>
        <dbReference type="EnsemblMetazoa" id="AATE016131-PA.1"/>
    </source>
</evidence>
<dbReference type="InterPro" id="IPR051923">
    <property type="entry name" value="Glycosyl_Hydrolase_39"/>
</dbReference>
<dbReference type="PANTHER" id="PTHR12631">
    <property type="entry name" value="ALPHA-L-IDURONIDASE"/>
    <property type="match status" value="1"/>
</dbReference>
<comment type="similarity">
    <text evidence="1">Belongs to the glycosyl hydrolase 39 family.</text>
</comment>
<proteinExistence type="inferred from homology"/>
<keyword evidence="4" id="KW-0326">Glycosidase</keyword>